<reference evidence="1 2" key="1">
    <citation type="submission" date="2018-03" db="EMBL/GenBank/DDBJ databases">
        <title>Draft genome sequence of the plant growth promoting rhizobacterium Pseudomonas protegens strain BNJ-SS-45 isolated from wheat (Triticum aestivum) rhizosphere.</title>
        <authorList>
            <person name="Bajpai A."/>
            <person name="Shende K."/>
            <person name="Meena N."/>
            <person name="Upadhyayula S.R."/>
            <person name="Suravajhala P."/>
            <person name="Medicherla K.M."/>
            <person name="Johri B.N."/>
        </authorList>
    </citation>
    <scope>NUCLEOTIDE SEQUENCE [LARGE SCALE GENOMIC DNA]</scope>
    <source>
        <strain evidence="1 2">BNJ-SS-45</strain>
    </source>
</reference>
<accession>A0A2T6GB89</accession>
<gene>
    <name evidence="1" type="ORF">C5U62_31795</name>
</gene>
<organism evidence="1 2">
    <name type="scientific">Pseudomonas protegens</name>
    <dbReference type="NCBI Taxonomy" id="380021"/>
    <lineage>
        <taxon>Bacteria</taxon>
        <taxon>Pseudomonadati</taxon>
        <taxon>Pseudomonadota</taxon>
        <taxon>Gammaproteobacteria</taxon>
        <taxon>Pseudomonadales</taxon>
        <taxon>Pseudomonadaceae</taxon>
        <taxon>Pseudomonas</taxon>
    </lineage>
</organism>
<name>A0A2T6GB89_9PSED</name>
<evidence type="ECO:0000313" key="2">
    <source>
        <dbReference type="Proteomes" id="UP000244178"/>
    </source>
</evidence>
<comment type="caution">
    <text evidence="1">The sequence shown here is derived from an EMBL/GenBank/DDBJ whole genome shotgun (WGS) entry which is preliminary data.</text>
</comment>
<dbReference type="EMBL" id="PYJM01000013">
    <property type="protein sequence ID" value="PUA41421.1"/>
    <property type="molecule type" value="Genomic_DNA"/>
</dbReference>
<dbReference type="RefSeq" id="WP_108546453.1">
    <property type="nucleotide sequence ID" value="NZ_PYJM01000013.1"/>
</dbReference>
<dbReference type="AlphaFoldDB" id="A0A2T6GB89"/>
<protein>
    <submittedName>
        <fullName evidence="1">Uncharacterized protein</fullName>
    </submittedName>
</protein>
<proteinExistence type="predicted"/>
<evidence type="ECO:0000313" key="1">
    <source>
        <dbReference type="EMBL" id="PUA41421.1"/>
    </source>
</evidence>
<dbReference type="Proteomes" id="UP000244178">
    <property type="component" value="Unassembled WGS sequence"/>
</dbReference>
<sequence length="293" mass="33457">MKLISARQAWRDALHEGRDSVLAAAADRAVLGKRGRVVGETMPSMLDSNGRCAHMFAAGLVQSAIGTLPKPLQHFGHAMYSPVGTGQDLNIAHGLVWFTTVLPECSPRRREIAYWVALAAIKSHQAFVYGREGWGPGRVCEFVQDWYGARMDQSNWARDWAAIWEAISKAIDLLDKKALKPVAEVVARMDGRNRPGWCRWDRHDREAVADARAVRYNEARTGSVIALQVRLGKMDDHQLRRWFLRMRVYSTAYRAEWGADVIENARRHQQYLDRVQEYWNQRQRLSNMKKSAA</sequence>